<feature type="non-terminal residue" evidence="4">
    <location>
        <position position="1"/>
    </location>
</feature>
<dbReference type="GO" id="GO:0043023">
    <property type="term" value="F:ribosomal large subunit binding"/>
    <property type="evidence" value="ECO:0007669"/>
    <property type="project" value="TreeGrafter"/>
</dbReference>
<evidence type="ECO:0000256" key="2">
    <source>
        <dbReference type="ARBA" id="ARBA00022917"/>
    </source>
</evidence>
<dbReference type="Gene3D" id="3.30.1360.40">
    <property type="match status" value="1"/>
</dbReference>
<protein>
    <submittedName>
        <fullName evidence="4">Ribosome-recycling factor</fullName>
    </submittedName>
</protein>
<evidence type="ECO:0000256" key="1">
    <source>
        <dbReference type="ARBA" id="ARBA00005912"/>
    </source>
</evidence>
<dbReference type="InterPro" id="IPR023584">
    <property type="entry name" value="Ribosome_recyc_fac_dom"/>
</dbReference>
<dbReference type="InterPro" id="IPR036191">
    <property type="entry name" value="RRF_sf"/>
</dbReference>
<dbReference type="GO" id="GO:0006412">
    <property type="term" value="P:translation"/>
    <property type="evidence" value="ECO:0007669"/>
    <property type="project" value="UniProtKB-KW"/>
</dbReference>
<dbReference type="InterPro" id="IPR002661">
    <property type="entry name" value="Ribosome_recyc_fac"/>
</dbReference>
<organism evidence="4 5">
    <name type="scientific">Candidatus Nomurabacteria bacterium GW2011_GWA1_37_20</name>
    <dbReference type="NCBI Taxonomy" id="1618729"/>
    <lineage>
        <taxon>Bacteria</taxon>
        <taxon>Candidatus Nomuraibacteriota</taxon>
    </lineage>
</organism>
<proteinExistence type="inferred from homology"/>
<gene>
    <name evidence="4" type="ORF">US45_C0031G0007</name>
</gene>
<comment type="similarity">
    <text evidence="1">Belongs to the RRF family.</text>
</comment>
<dbReference type="Gene3D" id="1.10.132.20">
    <property type="entry name" value="Ribosome-recycling factor"/>
    <property type="match status" value="1"/>
</dbReference>
<dbReference type="Pfam" id="PF01765">
    <property type="entry name" value="RRF"/>
    <property type="match status" value="1"/>
</dbReference>
<evidence type="ECO:0000313" key="5">
    <source>
        <dbReference type="Proteomes" id="UP000034701"/>
    </source>
</evidence>
<comment type="caution">
    <text evidence="4">The sequence shown here is derived from an EMBL/GenBank/DDBJ whole genome shotgun (WGS) entry which is preliminary data.</text>
</comment>
<keyword evidence="2" id="KW-0648">Protein biosynthesis</keyword>
<dbReference type="SUPFAM" id="SSF55194">
    <property type="entry name" value="Ribosome recycling factor, RRF"/>
    <property type="match status" value="1"/>
</dbReference>
<name>A0A0G0J682_9BACT</name>
<dbReference type="PANTHER" id="PTHR20982:SF3">
    <property type="entry name" value="MITOCHONDRIAL RIBOSOME RECYCLING FACTOR PSEUDO 1"/>
    <property type="match status" value="1"/>
</dbReference>
<dbReference type="AlphaFoldDB" id="A0A0G0J682"/>
<dbReference type="EMBL" id="LBTA01000031">
    <property type="protein sequence ID" value="KKQ32059.1"/>
    <property type="molecule type" value="Genomic_DNA"/>
</dbReference>
<feature type="domain" description="Ribosome recycling factor" evidence="3">
    <location>
        <begin position="1"/>
        <end position="129"/>
    </location>
</feature>
<sequence length="131" mass="14849">ATISASDPQTLVLQPYDGSIAGEIQKGIMEANIGLTPSSDGNIIRISIPPLSQERRVELIKLMKQKLENGRIAIRQIRQDARNIVRKKHNNKEISEEQMYGIDQEIQKITDQIMLPVDEMGRKKEAELMQI</sequence>
<dbReference type="PANTHER" id="PTHR20982">
    <property type="entry name" value="RIBOSOME RECYCLING FACTOR"/>
    <property type="match status" value="1"/>
</dbReference>
<dbReference type="Proteomes" id="UP000034701">
    <property type="component" value="Unassembled WGS sequence"/>
</dbReference>
<reference evidence="4 5" key="1">
    <citation type="journal article" date="2015" name="Nature">
        <title>rRNA introns, odd ribosomes, and small enigmatic genomes across a large radiation of phyla.</title>
        <authorList>
            <person name="Brown C.T."/>
            <person name="Hug L.A."/>
            <person name="Thomas B.C."/>
            <person name="Sharon I."/>
            <person name="Castelle C.J."/>
            <person name="Singh A."/>
            <person name="Wilkins M.J."/>
            <person name="Williams K.H."/>
            <person name="Banfield J.F."/>
        </authorList>
    </citation>
    <scope>NUCLEOTIDE SEQUENCE [LARGE SCALE GENOMIC DNA]</scope>
</reference>
<evidence type="ECO:0000259" key="3">
    <source>
        <dbReference type="Pfam" id="PF01765"/>
    </source>
</evidence>
<accession>A0A0G0J682</accession>
<evidence type="ECO:0000313" key="4">
    <source>
        <dbReference type="EMBL" id="KKQ32059.1"/>
    </source>
</evidence>